<dbReference type="PROSITE" id="PS50097">
    <property type="entry name" value="BTB"/>
    <property type="match status" value="1"/>
</dbReference>
<dbReference type="SMART" id="SM00225">
    <property type="entry name" value="BTB"/>
    <property type="match status" value="1"/>
</dbReference>
<evidence type="ECO:0000313" key="2">
    <source>
        <dbReference type="Proteomes" id="UP000887572"/>
    </source>
</evidence>
<dbReference type="SUPFAM" id="SSF54695">
    <property type="entry name" value="POZ domain"/>
    <property type="match status" value="1"/>
</dbReference>
<name>A0A914HZR4_GLORO</name>
<proteinExistence type="predicted"/>
<keyword evidence="2" id="KW-1185">Reference proteome</keyword>
<accession>A0A914HZR4</accession>
<dbReference type="InterPro" id="IPR000210">
    <property type="entry name" value="BTB/POZ_dom"/>
</dbReference>
<dbReference type="InterPro" id="IPR011705">
    <property type="entry name" value="BACK"/>
</dbReference>
<dbReference type="Gene3D" id="1.25.40.420">
    <property type="match status" value="1"/>
</dbReference>
<dbReference type="GO" id="GO:0022008">
    <property type="term" value="P:neurogenesis"/>
    <property type="evidence" value="ECO:0007669"/>
    <property type="project" value="TreeGrafter"/>
</dbReference>
<dbReference type="Proteomes" id="UP000887572">
    <property type="component" value="Unplaced"/>
</dbReference>
<feature type="domain" description="BTB" evidence="1">
    <location>
        <begin position="75"/>
        <end position="153"/>
    </location>
</feature>
<sequence length="367" mass="40351">MDYDIRGRGRGRGFVGGRPCFGRSRGTSSFGTGRGGGIGGFNGRVVELFGAGQGATNSAALVDRMKHLLSAGNGADVHFLVGDGDEKERLPAHKLIMGTASDVFEAMFRFDAQNAKAAAGTVPSEEIKPVEVPDVEVGAFKAMLRFIYADDLSGLNGENAIAVLCAANKYNVAGLVKACVNFPKGKLRNVFLSIEQARVLGEEDFARNCLHYIDQNAETLMLSKEFLQIDQKMLCEILDRDELIVDELTIWNAALGWADEQCRQNGKERSAENRREMLGPAFFKICFPLIPQKNFSDNIVPSGVLTRDEIISVYLHYSCSVLPELYPLQFPTRRGTVSELQQITNWRSTICYISPSQRKAVGVRPSK</sequence>
<dbReference type="WBParaSite" id="Gr19_v10_g5985.t2">
    <property type="protein sequence ID" value="Gr19_v10_g5985.t2"/>
    <property type="gene ID" value="Gr19_v10_g5985"/>
</dbReference>
<dbReference type="Pfam" id="PF00651">
    <property type="entry name" value="BTB"/>
    <property type="match status" value="1"/>
</dbReference>
<dbReference type="AlphaFoldDB" id="A0A914HZR4"/>
<organism evidence="2 3">
    <name type="scientific">Globodera rostochiensis</name>
    <name type="common">Golden nematode worm</name>
    <name type="synonym">Heterodera rostochiensis</name>
    <dbReference type="NCBI Taxonomy" id="31243"/>
    <lineage>
        <taxon>Eukaryota</taxon>
        <taxon>Metazoa</taxon>
        <taxon>Ecdysozoa</taxon>
        <taxon>Nematoda</taxon>
        <taxon>Chromadorea</taxon>
        <taxon>Rhabditida</taxon>
        <taxon>Tylenchina</taxon>
        <taxon>Tylenchomorpha</taxon>
        <taxon>Tylenchoidea</taxon>
        <taxon>Heteroderidae</taxon>
        <taxon>Heteroderinae</taxon>
        <taxon>Globodera</taxon>
    </lineage>
</organism>
<dbReference type="InterPro" id="IPR011333">
    <property type="entry name" value="SKP1/BTB/POZ_sf"/>
</dbReference>
<evidence type="ECO:0000313" key="3">
    <source>
        <dbReference type="WBParaSite" id="Gr19_v10_g5985.t2"/>
    </source>
</evidence>
<dbReference type="GO" id="GO:0005829">
    <property type="term" value="C:cytosol"/>
    <property type="evidence" value="ECO:0007669"/>
    <property type="project" value="TreeGrafter"/>
</dbReference>
<protein>
    <submittedName>
        <fullName evidence="3">BTB domain-containing protein</fullName>
    </submittedName>
</protein>
<dbReference type="PANTHER" id="PTHR45774">
    <property type="entry name" value="BTB/POZ DOMAIN-CONTAINING"/>
    <property type="match status" value="1"/>
</dbReference>
<dbReference type="SMART" id="SM00875">
    <property type="entry name" value="BACK"/>
    <property type="match status" value="1"/>
</dbReference>
<dbReference type="PANTHER" id="PTHR45774:SF3">
    <property type="entry name" value="BTB (POZ) DOMAIN-CONTAINING 2B-RELATED"/>
    <property type="match status" value="1"/>
</dbReference>
<evidence type="ECO:0000259" key="1">
    <source>
        <dbReference type="PROSITE" id="PS50097"/>
    </source>
</evidence>
<dbReference type="Pfam" id="PF07707">
    <property type="entry name" value="BACK"/>
    <property type="match status" value="1"/>
</dbReference>
<dbReference type="Gene3D" id="3.30.710.10">
    <property type="entry name" value="Potassium Channel Kv1.1, Chain A"/>
    <property type="match status" value="1"/>
</dbReference>
<reference evidence="3" key="1">
    <citation type="submission" date="2022-11" db="UniProtKB">
        <authorList>
            <consortium name="WormBaseParasite"/>
        </authorList>
    </citation>
    <scope>IDENTIFICATION</scope>
</reference>